<comment type="caution">
    <text evidence="2">The sequence shown here is derived from an EMBL/GenBank/DDBJ whole genome shotgun (WGS) entry which is preliminary data.</text>
</comment>
<evidence type="ECO:0000313" key="2">
    <source>
        <dbReference type="EMBL" id="MBF9001913.1"/>
    </source>
</evidence>
<feature type="region of interest" description="Disordered" evidence="1">
    <location>
        <begin position="1"/>
        <end position="20"/>
    </location>
</feature>
<organism evidence="2 3">
    <name type="scientific">Vibrio nitrifigilis</name>
    <dbReference type="NCBI Taxonomy" id="2789781"/>
    <lineage>
        <taxon>Bacteria</taxon>
        <taxon>Pseudomonadati</taxon>
        <taxon>Pseudomonadota</taxon>
        <taxon>Gammaproteobacteria</taxon>
        <taxon>Vibrionales</taxon>
        <taxon>Vibrionaceae</taxon>
        <taxon>Vibrio</taxon>
    </lineage>
</organism>
<dbReference type="EMBL" id="JADPMR010000003">
    <property type="protein sequence ID" value="MBF9001913.1"/>
    <property type="molecule type" value="Genomic_DNA"/>
</dbReference>
<evidence type="ECO:0000256" key="1">
    <source>
        <dbReference type="SAM" id="MobiDB-lite"/>
    </source>
</evidence>
<accession>A0ABS0GIA0</accession>
<name>A0ABS0GIA0_9VIBR</name>
<dbReference type="RefSeq" id="WP_196123993.1">
    <property type="nucleotide sequence ID" value="NZ_JADPMR010000003.1"/>
</dbReference>
<proteinExistence type="predicted"/>
<dbReference type="Proteomes" id="UP000597206">
    <property type="component" value="Unassembled WGS sequence"/>
</dbReference>
<keyword evidence="3" id="KW-1185">Reference proteome</keyword>
<protein>
    <recommendedName>
        <fullName evidence="4">Site-specific integrase</fullName>
    </recommendedName>
</protein>
<evidence type="ECO:0000313" key="3">
    <source>
        <dbReference type="Proteomes" id="UP000597206"/>
    </source>
</evidence>
<gene>
    <name evidence="2" type="ORF">I1A42_15660</name>
</gene>
<sequence>MAKSRLAASRNKNKRITQPKAKDNVTSLDLSFKLHRKEKAYGYQFNLLDWCHEQCDPQRPLVKPSRLKIMQKLKGWVDQEKKNNGSESSIFTRLFVLKRYLVFCDFKKNSPFCQAGYLSYVGNAGELWRLVHERGEQKKYSFQYYDGEEAGILESTACSRKMFLDNLLSVLGVDVSEWQATLKSFSTLKDEASTQPYISSEWYGLVRRTQLFFFSLATQLIALKEENPEALPPRCLDGIVVDRVNGRDTTIELGGGDVKDGAGSPFNQCMAAAYILFAYYTAFNDTPIKEVRHPIKVVVSKAENRTSKTAQVRAYKGRSSKDVKALFSESEENLHPEASEKSVGFIVANINKRDSVGKADGITFLQTFELLSKKYSDDPFDTLLYFLNSQGEKTKVEIGHALSALSRNLNLLSSNRSELVDHLVKTYIDIVENQKMITFNWVQREDRAWIMDRQVIELVKSAVTQRAISIAYAAISCMTDVSLRNVLMPLSYSNKDSNGNITISFKYLDGSKGEFTVDSKYRRFLQLVELYAATRNPIPGITRVGLSKRRSGGTKPPFLLPLGRQNLTYQWSEGKVPISSYLLNLCGIDYGDYFLNINSSRIRVTHSDLEYKPEERGLTAQKILQHSIETADRRYRNGHPVSNSKQISQGMMVLSHIAAGNTRNEAIKTLEQELKIPVLEYEIWKKRNRPTNPNGVDCDGQIDLNSEKDWHYAARKFAEEKGIIEDGQDITCYQYDLCPFCKSAKLVDDPYAIYKLLSFLDVLSEGIDQYPERASLIQAKLERFQAHLDDIPSETIEKAEGLLEEKGRYPIFNSLSSITPYL</sequence>
<evidence type="ECO:0008006" key="4">
    <source>
        <dbReference type="Google" id="ProtNLM"/>
    </source>
</evidence>
<reference evidence="2 3" key="1">
    <citation type="submission" date="2020-11" db="EMBL/GenBank/DDBJ databases">
        <title>Vibrio nitrifigilis sp. nov., a marine nitrogen-fixing bacterium isolated from the lagoon sediment of an islet inside an atoll.</title>
        <authorList>
            <person name="Wang L.-T."/>
            <person name="Shieh W.Y."/>
        </authorList>
    </citation>
    <scope>NUCLEOTIDE SEQUENCE [LARGE SCALE GENOMIC DNA]</scope>
    <source>
        <strain evidence="2 3">NFV-1</strain>
    </source>
</reference>